<feature type="compositionally biased region" description="Acidic residues" evidence="1">
    <location>
        <begin position="124"/>
        <end position="134"/>
    </location>
</feature>
<accession>A0A7W6J8D3</accession>
<reference evidence="2 3" key="1">
    <citation type="submission" date="2020-08" db="EMBL/GenBank/DDBJ databases">
        <title>Genomic Encyclopedia of Type Strains, Phase IV (KMG-IV): sequencing the most valuable type-strain genomes for metagenomic binning, comparative biology and taxonomic classification.</title>
        <authorList>
            <person name="Goeker M."/>
        </authorList>
    </citation>
    <scope>NUCLEOTIDE SEQUENCE [LARGE SCALE GENOMIC DNA]</scope>
    <source>
        <strain evidence="2 3">DSM 29853</strain>
    </source>
</reference>
<proteinExistence type="predicted"/>
<dbReference type="AlphaFoldDB" id="A0A7W6J8D3"/>
<feature type="compositionally biased region" description="Polar residues" evidence="1">
    <location>
        <begin position="26"/>
        <end position="38"/>
    </location>
</feature>
<name>A0A7W6J8D3_9HYPH</name>
<dbReference type="Proteomes" id="UP000528286">
    <property type="component" value="Unassembled WGS sequence"/>
</dbReference>
<evidence type="ECO:0000313" key="3">
    <source>
        <dbReference type="Proteomes" id="UP000528286"/>
    </source>
</evidence>
<dbReference type="RefSeq" id="WP_183367882.1">
    <property type="nucleotide sequence ID" value="NZ_JACIEZ010000010.1"/>
</dbReference>
<protein>
    <submittedName>
        <fullName evidence="2">Uncharacterized protein</fullName>
    </submittedName>
</protein>
<evidence type="ECO:0000256" key="1">
    <source>
        <dbReference type="SAM" id="MobiDB-lite"/>
    </source>
</evidence>
<comment type="caution">
    <text evidence="2">The sequence shown here is derived from an EMBL/GenBank/DDBJ whole genome shotgun (WGS) entry which is preliminary data.</text>
</comment>
<feature type="region of interest" description="Disordered" evidence="1">
    <location>
        <begin position="1"/>
        <end position="54"/>
    </location>
</feature>
<keyword evidence="3" id="KW-1185">Reference proteome</keyword>
<gene>
    <name evidence="2" type="ORF">GGR23_003844</name>
</gene>
<organism evidence="2 3">
    <name type="scientific">Gellertiella hungarica</name>
    <dbReference type="NCBI Taxonomy" id="1572859"/>
    <lineage>
        <taxon>Bacteria</taxon>
        <taxon>Pseudomonadati</taxon>
        <taxon>Pseudomonadota</taxon>
        <taxon>Alphaproteobacteria</taxon>
        <taxon>Hyphomicrobiales</taxon>
        <taxon>Rhizobiaceae</taxon>
        <taxon>Gellertiella</taxon>
    </lineage>
</organism>
<evidence type="ECO:0000313" key="2">
    <source>
        <dbReference type="EMBL" id="MBB4066627.1"/>
    </source>
</evidence>
<feature type="region of interest" description="Disordered" evidence="1">
    <location>
        <begin position="120"/>
        <end position="144"/>
    </location>
</feature>
<sequence length="144" mass="15860">MIDVNRLSPLPFSIRQRKDSAAAPDNPNQEAPQPNAQRGSAPVPEEAEPPRYSKLSAALFSLRQPGEDGETSLLGNLTIAGIARAVVLERFNLSEAELRNLPPEKRHAVEKAIRDEIRRRMGLGDEETSGEEDPLALSRMLQDP</sequence>
<dbReference type="EMBL" id="JACIEZ010000010">
    <property type="protein sequence ID" value="MBB4066627.1"/>
    <property type="molecule type" value="Genomic_DNA"/>
</dbReference>